<evidence type="ECO:0000259" key="2">
    <source>
        <dbReference type="Pfam" id="PF02470"/>
    </source>
</evidence>
<proteinExistence type="predicted"/>
<dbReference type="PANTHER" id="PTHR36698">
    <property type="entry name" value="BLL5892 PROTEIN"/>
    <property type="match status" value="1"/>
</dbReference>
<gene>
    <name evidence="3" type="ORF">HUK65_06215</name>
</gene>
<name>A0A7Z0HYG3_9RHOB</name>
<dbReference type="RefSeq" id="WP_179905288.1">
    <property type="nucleotide sequence ID" value="NZ_JACBXS010000009.1"/>
</dbReference>
<dbReference type="AlphaFoldDB" id="A0A7Z0HYG3"/>
<dbReference type="PANTHER" id="PTHR36698:SF3">
    <property type="entry name" value="ABC-TYPE TRANSPORT AUXILIARY LIPOPROTEIN COMPONENT DOMAIN-CONTAINING PROTEIN"/>
    <property type="match status" value="1"/>
</dbReference>
<evidence type="ECO:0000256" key="1">
    <source>
        <dbReference type="SAM" id="Phobius"/>
    </source>
</evidence>
<sequence>METRANYVLIGAFALAGFLGLLIFLMVFANVQLDRRYTYFDVRFPSVSGLSRASEVRFEGLPVGQVVDVRLSPEMDGTITVRLEVDEDTPVRTDSTATISTLGVTGVSIVALSAGTPDQPMLRDTAEIPVIEAGRSTLDAVFEDGPAVLAMALEVVENLNELLGETNRNRVENILDNLERSSVGLATALDDFAEVSQTIATASTDIAEFTTRMVPVAEAALGTLGRVDLTLETYGDLARRAVTSLDVGDAALEAATQTLQTADSYMAQELPDLTRELTETSTALRNQIDMLGADTRLMLANFGDVGAEATARLREAEAAIASFEDLTARLAPVADSAVVTLANVDATLETYGALAGQAGSALDGAEATFESARLALDTVEQFMAGDLPVLTRDLTQTSATLRQQATVLGADAQRLMTGFTEVGEQASARLSEAQETIARTDLMLLRLTETLNTVDTAAGRFDGLMADEAAPLLADARAMIASATEAVEAVTRATSDDLPAVMADIRTAARTATEMVETVGADLSAASGRLDGVLETTQGTMTQVGETFANANTTLEAINSALDIGERTLAAAERAFAGADRVINEEVSGVLEDLRAAMRSLDGAIAQVSDDIPAVTASLRESAETANEAFAELGRVIATSGPAVREFATQALPQYTQIGRETRAMISNLERLLRQIERDPARFFLGRQTPEFRR</sequence>
<feature type="transmembrane region" description="Helical" evidence="1">
    <location>
        <begin position="7"/>
        <end position="29"/>
    </location>
</feature>
<accession>A0A7Z0HYG3</accession>
<reference evidence="3 4" key="1">
    <citation type="journal article" date="2000" name="Arch. Microbiol.">
        <title>Rhodobaca bogoriensis gen. nov. and sp. nov., an alkaliphilic purple nonsulfur bacterium from African Rift Valley soda lakes.</title>
        <authorList>
            <person name="Milford A.D."/>
            <person name="Achenbach L.A."/>
            <person name="Jung D.O."/>
            <person name="Madigan M.T."/>
        </authorList>
    </citation>
    <scope>NUCLEOTIDE SEQUENCE [LARGE SCALE GENOMIC DNA]</scope>
    <source>
        <strain evidence="3 4">2376</strain>
    </source>
</reference>
<organism evidence="3 4">
    <name type="scientific">Rhabdonatronobacter sediminivivens</name>
    <dbReference type="NCBI Taxonomy" id="2743469"/>
    <lineage>
        <taxon>Bacteria</taxon>
        <taxon>Pseudomonadati</taxon>
        <taxon>Pseudomonadota</taxon>
        <taxon>Alphaproteobacteria</taxon>
        <taxon>Rhodobacterales</taxon>
        <taxon>Paracoccaceae</taxon>
        <taxon>Rhabdonatronobacter</taxon>
    </lineage>
</organism>
<dbReference type="EMBL" id="JACBXS010000009">
    <property type="protein sequence ID" value="NYS24582.1"/>
    <property type="molecule type" value="Genomic_DNA"/>
</dbReference>
<dbReference type="InterPro" id="IPR003399">
    <property type="entry name" value="Mce/MlaD"/>
</dbReference>
<dbReference type="Proteomes" id="UP000529417">
    <property type="component" value="Unassembled WGS sequence"/>
</dbReference>
<comment type="caution">
    <text evidence="3">The sequence shown here is derived from an EMBL/GenBank/DDBJ whole genome shotgun (WGS) entry which is preliminary data.</text>
</comment>
<evidence type="ECO:0000313" key="4">
    <source>
        <dbReference type="Proteomes" id="UP000529417"/>
    </source>
</evidence>
<keyword evidence="4" id="KW-1185">Reference proteome</keyword>
<feature type="domain" description="Mce/MlaD" evidence="2">
    <location>
        <begin position="38"/>
        <end position="115"/>
    </location>
</feature>
<keyword evidence="1" id="KW-0472">Membrane</keyword>
<keyword evidence="1" id="KW-1133">Transmembrane helix</keyword>
<protein>
    <submittedName>
        <fullName evidence="3">MCE family protein</fullName>
    </submittedName>
</protein>
<evidence type="ECO:0000313" key="3">
    <source>
        <dbReference type="EMBL" id="NYS24582.1"/>
    </source>
</evidence>
<dbReference type="Pfam" id="PF02470">
    <property type="entry name" value="MlaD"/>
    <property type="match status" value="1"/>
</dbReference>
<keyword evidence="1" id="KW-0812">Transmembrane</keyword>